<comment type="caution">
    <text evidence="1">The sequence shown here is derived from an EMBL/GenBank/DDBJ whole genome shotgun (WGS) entry which is preliminary data.</text>
</comment>
<evidence type="ECO:0000313" key="2">
    <source>
        <dbReference type="Proteomes" id="UP001457282"/>
    </source>
</evidence>
<keyword evidence="2" id="KW-1185">Reference proteome</keyword>
<reference evidence="1 2" key="1">
    <citation type="journal article" date="2023" name="G3 (Bethesda)">
        <title>A chromosome-length genome assembly and annotation of blackberry (Rubus argutus, cv. 'Hillquist').</title>
        <authorList>
            <person name="Bruna T."/>
            <person name="Aryal R."/>
            <person name="Dudchenko O."/>
            <person name="Sargent D.J."/>
            <person name="Mead D."/>
            <person name="Buti M."/>
            <person name="Cavallini A."/>
            <person name="Hytonen T."/>
            <person name="Andres J."/>
            <person name="Pham M."/>
            <person name="Weisz D."/>
            <person name="Mascagni F."/>
            <person name="Usai G."/>
            <person name="Natali L."/>
            <person name="Bassil N."/>
            <person name="Fernandez G.E."/>
            <person name="Lomsadze A."/>
            <person name="Armour M."/>
            <person name="Olukolu B."/>
            <person name="Poorten T."/>
            <person name="Britton C."/>
            <person name="Davik J."/>
            <person name="Ashrafi H."/>
            <person name="Aiden E.L."/>
            <person name="Borodovsky M."/>
            <person name="Worthington M."/>
        </authorList>
    </citation>
    <scope>NUCLEOTIDE SEQUENCE [LARGE SCALE GENOMIC DNA]</scope>
    <source>
        <strain evidence="1">PI 553951</strain>
    </source>
</reference>
<name>A0AAW1WCG1_RUBAR</name>
<proteinExistence type="predicted"/>
<sequence length="93" mass="10100">MNKDRVLEVFAQDRFIALEVSLQRRHDRGDVGDYEVGEAQKVKSHGGDSAAGAELDGVWRCGNREGRSRGFGVVAWGPTLGELDEDQGAGPDE</sequence>
<gene>
    <name evidence="1" type="ORF">M0R45_030882</name>
</gene>
<dbReference type="EMBL" id="JBEDUW010000006">
    <property type="protein sequence ID" value="KAK9922417.1"/>
    <property type="molecule type" value="Genomic_DNA"/>
</dbReference>
<dbReference type="Proteomes" id="UP001457282">
    <property type="component" value="Unassembled WGS sequence"/>
</dbReference>
<dbReference type="AlphaFoldDB" id="A0AAW1WCG1"/>
<accession>A0AAW1WCG1</accession>
<organism evidence="1 2">
    <name type="scientific">Rubus argutus</name>
    <name type="common">Southern blackberry</name>
    <dbReference type="NCBI Taxonomy" id="59490"/>
    <lineage>
        <taxon>Eukaryota</taxon>
        <taxon>Viridiplantae</taxon>
        <taxon>Streptophyta</taxon>
        <taxon>Embryophyta</taxon>
        <taxon>Tracheophyta</taxon>
        <taxon>Spermatophyta</taxon>
        <taxon>Magnoliopsida</taxon>
        <taxon>eudicotyledons</taxon>
        <taxon>Gunneridae</taxon>
        <taxon>Pentapetalae</taxon>
        <taxon>rosids</taxon>
        <taxon>fabids</taxon>
        <taxon>Rosales</taxon>
        <taxon>Rosaceae</taxon>
        <taxon>Rosoideae</taxon>
        <taxon>Rosoideae incertae sedis</taxon>
        <taxon>Rubus</taxon>
    </lineage>
</organism>
<protein>
    <submittedName>
        <fullName evidence="1">Uncharacterized protein</fullName>
    </submittedName>
</protein>
<evidence type="ECO:0000313" key="1">
    <source>
        <dbReference type="EMBL" id="KAK9922417.1"/>
    </source>
</evidence>